<evidence type="ECO:0000256" key="1">
    <source>
        <dbReference type="ARBA" id="ARBA00004377"/>
    </source>
</evidence>
<comment type="similarity">
    <text evidence="2">Belongs to the GSP J family.</text>
</comment>
<dbReference type="Proteomes" id="UP000275394">
    <property type="component" value="Unassembled WGS sequence"/>
</dbReference>
<keyword evidence="8 10" id="KW-1133">Transmembrane helix</keyword>
<dbReference type="GO" id="GO:0015628">
    <property type="term" value="P:protein secretion by the type II secretion system"/>
    <property type="evidence" value="ECO:0007669"/>
    <property type="project" value="InterPro"/>
</dbReference>
<evidence type="ECO:0000256" key="8">
    <source>
        <dbReference type="ARBA" id="ARBA00022989"/>
    </source>
</evidence>
<evidence type="ECO:0000256" key="5">
    <source>
        <dbReference type="ARBA" id="ARBA00022481"/>
    </source>
</evidence>
<reference evidence="11 12" key="1">
    <citation type="submission" date="2018-11" db="EMBL/GenBank/DDBJ databases">
        <title>Genomic Encyclopedia of Type Strains, Phase IV (KMG-IV): sequencing the most valuable type-strain genomes for metagenomic binning, comparative biology and taxonomic classification.</title>
        <authorList>
            <person name="Goeker M."/>
        </authorList>
    </citation>
    <scope>NUCLEOTIDE SEQUENCE [LARGE SCALE GENOMIC DNA]</scope>
    <source>
        <strain evidence="11 12">DSM 100316</strain>
    </source>
</reference>
<dbReference type="EMBL" id="RKHR01000004">
    <property type="protein sequence ID" value="ROS01344.1"/>
    <property type="molecule type" value="Genomic_DNA"/>
</dbReference>
<keyword evidence="9 10" id="KW-0472">Membrane</keyword>
<evidence type="ECO:0000256" key="7">
    <source>
        <dbReference type="ARBA" id="ARBA00022692"/>
    </source>
</evidence>
<evidence type="ECO:0000256" key="6">
    <source>
        <dbReference type="ARBA" id="ARBA00022519"/>
    </source>
</evidence>
<proteinExistence type="inferred from homology"/>
<dbReference type="InterPro" id="IPR010055">
    <property type="entry name" value="T2SS_protein-GspJ"/>
</dbReference>
<evidence type="ECO:0000313" key="11">
    <source>
        <dbReference type="EMBL" id="ROS01344.1"/>
    </source>
</evidence>
<evidence type="ECO:0000256" key="2">
    <source>
        <dbReference type="ARBA" id="ARBA00011084"/>
    </source>
</evidence>
<dbReference type="InterPro" id="IPR045584">
    <property type="entry name" value="Pilin-like"/>
</dbReference>
<evidence type="ECO:0000313" key="12">
    <source>
        <dbReference type="Proteomes" id="UP000275394"/>
    </source>
</evidence>
<comment type="subcellular location">
    <subcellularLocation>
        <location evidence="1">Cell inner membrane</location>
        <topology evidence="1">Single-pass membrane protein</topology>
    </subcellularLocation>
</comment>
<evidence type="ECO:0000256" key="10">
    <source>
        <dbReference type="SAM" id="Phobius"/>
    </source>
</evidence>
<keyword evidence="4" id="KW-1003">Cell membrane</keyword>
<dbReference type="OrthoDB" id="9794345at2"/>
<evidence type="ECO:0000256" key="3">
    <source>
        <dbReference type="ARBA" id="ARBA00021539"/>
    </source>
</evidence>
<dbReference type="PANTHER" id="PTHR39583:SF2">
    <property type="entry name" value="TYPE II SECRETION SYSTEM PROTEIN J"/>
    <property type="match status" value="1"/>
</dbReference>
<keyword evidence="5" id="KW-0488">Methylation</keyword>
<gene>
    <name evidence="11" type="ORF">EDC56_1779</name>
</gene>
<keyword evidence="7 10" id="KW-0812">Transmembrane</keyword>
<dbReference type="PROSITE" id="PS00409">
    <property type="entry name" value="PROKAR_NTER_METHYL"/>
    <property type="match status" value="1"/>
</dbReference>
<dbReference type="AlphaFoldDB" id="A0A3N2DNG4"/>
<accession>A0A3N2DNG4</accession>
<dbReference type="InterPro" id="IPR051621">
    <property type="entry name" value="T2SS_protein_J"/>
</dbReference>
<feature type="transmembrane region" description="Helical" evidence="10">
    <location>
        <begin position="12"/>
        <end position="30"/>
    </location>
</feature>
<dbReference type="NCBIfam" id="TIGR01711">
    <property type="entry name" value="gspJ"/>
    <property type="match status" value="1"/>
</dbReference>
<dbReference type="Gene3D" id="3.10.610.10">
    <property type="entry name" value="GSPII I/J protein-like"/>
    <property type="match status" value="1"/>
</dbReference>
<dbReference type="NCBIfam" id="TIGR02532">
    <property type="entry name" value="IV_pilin_GFxxxE"/>
    <property type="match status" value="1"/>
</dbReference>
<dbReference type="PANTHER" id="PTHR39583">
    <property type="entry name" value="TYPE II SECRETION SYSTEM PROTEIN J-RELATED"/>
    <property type="match status" value="1"/>
</dbReference>
<sequence length="196" mass="22425">MRRQQGFTLIEVLVAMAISAVIGMLSYAALSGNITSMDVAQKHQQRLADLQLFYNVLSRDIREFIPRPVRSLDSTDRLPALQTGVGELYWLSLTRGGWRNPLSLPRSELQRVAYRWEGDKIYRGQWLVLDGISDESYRESPIIDEVSNVEINVFDQQGNEHSVWPLNNGSSAEPQMVEVIVTFNDLDEVRRIYALR</sequence>
<comment type="caution">
    <text evidence="11">The sequence shown here is derived from an EMBL/GenBank/DDBJ whole genome shotgun (WGS) entry which is preliminary data.</text>
</comment>
<protein>
    <recommendedName>
        <fullName evidence="3">Type II secretion system protein J</fullName>
    </recommendedName>
</protein>
<dbReference type="Pfam" id="PF07963">
    <property type="entry name" value="N_methyl"/>
    <property type="match status" value="1"/>
</dbReference>
<dbReference type="SUPFAM" id="SSF54523">
    <property type="entry name" value="Pili subunits"/>
    <property type="match status" value="1"/>
</dbReference>
<evidence type="ECO:0000256" key="9">
    <source>
        <dbReference type="ARBA" id="ARBA00023136"/>
    </source>
</evidence>
<dbReference type="InterPro" id="IPR012902">
    <property type="entry name" value="N_methyl_site"/>
</dbReference>
<name>A0A3N2DNG4_9GAMM</name>
<dbReference type="RefSeq" id="WP_123712146.1">
    <property type="nucleotide sequence ID" value="NZ_RKHR01000004.1"/>
</dbReference>
<keyword evidence="12" id="KW-1185">Reference proteome</keyword>
<dbReference type="GO" id="GO:0005886">
    <property type="term" value="C:plasma membrane"/>
    <property type="evidence" value="ECO:0007669"/>
    <property type="project" value="UniProtKB-SubCell"/>
</dbReference>
<dbReference type="Pfam" id="PF11612">
    <property type="entry name" value="T2SSJ"/>
    <property type="match status" value="1"/>
</dbReference>
<dbReference type="GO" id="GO:0015627">
    <property type="term" value="C:type II protein secretion system complex"/>
    <property type="evidence" value="ECO:0007669"/>
    <property type="project" value="InterPro"/>
</dbReference>
<keyword evidence="6" id="KW-0997">Cell inner membrane</keyword>
<organism evidence="11 12">
    <name type="scientific">Sinobacterium caligoides</name>
    <dbReference type="NCBI Taxonomy" id="933926"/>
    <lineage>
        <taxon>Bacteria</taxon>
        <taxon>Pseudomonadati</taxon>
        <taxon>Pseudomonadota</taxon>
        <taxon>Gammaproteobacteria</taxon>
        <taxon>Cellvibrionales</taxon>
        <taxon>Spongiibacteraceae</taxon>
        <taxon>Sinobacterium</taxon>
    </lineage>
</organism>
<evidence type="ECO:0000256" key="4">
    <source>
        <dbReference type="ARBA" id="ARBA00022475"/>
    </source>
</evidence>